<protein>
    <submittedName>
        <fullName evidence="1">Uncharacterized protein</fullName>
    </submittedName>
</protein>
<comment type="caution">
    <text evidence="1">The sequence shown here is derived from an EMBL/GenBank/DDBJ whole genome shotgun (WGS) entry which is preliminary data.</text>
</comment>
<organism evidence="1 2">
    <name type="scientific">Araneus ventricosus</name>
    <name type="common">Orbweaver spider</name>
    <name type="synonym">Epeira ventricosa</name>
    <dbReference type="NCBI Taxonomy" id="182803"/>
    <lineage>
        <taxon>Eukaryota</taxon>
        <taxon>Metazoa</taxon>
        <taxon>Ecdysozoa</taxon>
        <taxon>Arthropoda</taxon>
        <taxon>Chelicerata</taxon>
        <taxon>Arachnida</taxon>
        <taxon>Araneae</taxon>
        <taxon>Araneomorphae</taxon>
        <taxon>Entelegynae</taxon>
        <taxon>Araneoidea</taxon>
        <taxon>Araneidae</taxon>
        <taxon>Araneus</taxon>
    </lineage>
</organism>
<sequence>MFRKKDPGQKIMKMIYLKFLIMKNAELKNQRILLSLYIKRNKVKMVKLDSSEIREDRPKDKPMFDTLVRISSTFQFLPGPIMCMKHTWIINGLHRQPHSFKPGDLVLYDWPKQCVHKLSPMFKGPFVIVRPVGAVCYEIKFVKEQRKFKVHQHLRACYKRNTLKLPTQRQRK</sequence>
<gene>
    <name evidence="1" type="ORF">AVEN_242607_1</name>
</gene>
<proteinExistence type="predicted"/>
<accession>A0A4Y2ETE4</accession>
<reference evidence="1 2" key="1">
    <citation type="journal article" date="2019" name="Sci. Rep.">
        <title>Orb-weaving spider Araneus ventricosus genome elucidates the spidroin gene catalogue.</title>
        <authorList>
            <person name="Kono N."/>
            <person name="Nakamura H."/>
            <person name="Ohtoshi R."/>
            <person name="Moran D.A.P."/>
            <person name="Shinohara A."/>
            <person name="Yoshida Y."/>
            <person name="Fujiwara M."/>
            <person name="Mori M."/>
            <person name="Tomita M."/>
            <person name="Arakawa K."/>
        </authorList>
    </citation>
    <scope>NUCLEOTIDE SEQUENCE [LARGE SCALE GENOMIC DNA]</scope>
</reference>
<keyword evidence="2" id="KW-1185">Reference proteome</keyword>
<evidence type="ECO:0000313" key="1">
    <source>
        <dbReference type="EMBL" id="GBM31194.1"/>
    </source>
</evidence>
<dbReference type="EMBL" id="BGPR01000677">
    <property type="protein sequence ID" value="GBM31194.1"/>
    <property type="molecule type" value="Genomic_DNA"/>
</dbReference>
<evidence type="ECO:0000313" key="2">
    <source>
        <dbReference type="Proteomes" id="UP000499080"/>
    </source>
</evidence>
<dbReference type="Proteomes" id="UP000499080">
    <property type="component" value="Unassembled WGS sequence"/>
</dbReference>
<dbReference type="AlphaFoldDB" id="A0A4Y2ETE4"/>
<name>A0A4Y2ETE4_ARAVE</name>